<comment type="caution">
    <text evidence="11">Lacks conserved residue(s) required for the propagation of feature annotation.</text>
</comment>
<evidence type="ECO:0000256" key="7">
    <source>
        <dbReference type="ARBA" id="ARBA00022989"/>
    </source>
</evidence>
<dbReference type="PANTHER" id="PTHR11157">
    <property type="entry name" value="FATTY ACID ACYL TRANSFERASE-RELATED"/>
    <property type="match status" value="1"/>
</dbReference>
<keyword evidence="6 11" id="KW-0276">Fatty acid metabolism</keyword>
<comment type="pathway">
    <text evidence="2">Lipid metabolism; fatty acid biosynthesis.</text>
</comment>
<evidence type="ECO:0000256" key="11">
    <source>
        <dbReference type="RuleBase" id="RU361115"/>
    </source>
</evidence>
<keyword evidence="10 11" id="KW-0275">Fatty acid biosynthesis</keyword>
<dbReference type="WBParaSite" id="TMUE_1000005370.1">
    <property type="protein sequence ID" value="TMUE_1000005370.1"/>
    <property type="gene ID" value="WBGene00288578"/>
</dbReference>
<protein>
    <recommendedName>
        <fullName evidence="11">Elongation of very long chain fatty acids protein</fullName>
        <ecNumber evidence="11">2.3.1.199</ecNumber>
    </recommendedName>
    <alternativeName>
        <fullName evidence="11">Very-long-chain 3-oxoacyl-CoA synthase</fullName>
    </alternativeName>
</protein>
<evidence type="ECO:0000256" key="3">
    <source>
        <dbReference type="ARBA" id="ARBA00022516"/>
    </source>
</evidence>
<organism evidence="12 13">
    <name type="scientific">Trichuris muris</name>
    <name type="common">Mouse whipworm</name>
    <dbReference type="NCBI Taxonomy" id="70415"/>
    <lineage>
        <taxon>Eukaryota</taxon>
        <taxon>Metazoa</taxon>
        <taxon>Ecdysozoa</taxon>
        <taxon>Nematoda</taxon>
        <taxon>Enoplea</taxon>
        <taxon>Dorylaimia</taxon>
        <taxon>Trichinellida</taxon>
        <taxon>Trichuridae</taxon>
        <taxon>Trichuris</taxon>
    </lineage>
</organism>
<dbReference type="Pfam" id="PF01151">
    <property type="entry name" value="ELO"/>
    <property type="match status" value="2"/>
</dbReference>
<keyword evidence="7 11" id="KW-1133">Transmembrane helix</keyword>
<keyword evidence="9 11" id="KW-0472">Membrane</keyword>
<dbReference type="STRING" id="70415.A0A5S6QE44"/>
<feature type="transmembrane region" description="Helical" evidence="11">
    <location>
        <begin position="31"/>
        <end position="48"/>
    </location>
</feature>
<evidence type="ECO:0000256" key="9">
    <source>
        <dbReference type="ARBA" id="ARBA00023136"/>
    </source>
</evidence>
<keyword evidence="12" id="KW-1185">Reference proteome</keyword>
<evidence type="ECO:0000256" key="4">
    <source>
        <dbReference type="ARBA" id="ARBA00022679"/>
    </source>
</evidence>
<feature type="transmembrane region" description="Helical" evidence="11">
    <location>
        <begin position="60"/>
        <end position="79"/>
    </location>
</feature>
<dbReference type="GO" id="GO:0042761">
    <property type="term" value="P:very long-chain fatty acid biosynthetic process"/>
    <property type="evidence" value="ECO:0007669"/>
    <property type="project" value="TreeGrafter"/>
</dbReference>
<comment type="catalytic activity">
    <reaction evidence="11">
        <text>a very-long-chain acyl-CoA + malonyl-CoA + H(+) = a very-long-chain 3-oxoacyl-CoA + CO2 + CoA</text>
        <dbReference type="Rhea" id="RHEA:32727"/>
        <dbReference type="ChEBI" id="CHEBI:15378"/>
        <dbReference type="ChEBI" id="CHEBI:16526"/>
        <dbReference type="ChEBI" id="CHEBI:57287"/>
        <dbReference type="ChEBI" id="CHEBI:57384"/>
        <dbReference type="ChEBI" id="CHEBI:90725"/>
        <dbReference type="ChEBI" id="CHEBI:90736"/>
        <dbReference type="EC" id="2.3.1.199"/>
    </reaction>
</comment>
<dbReference type="GO" id="GO:0034625">
    <property type="term" value="P:fatty acid elongation, monounsaturated fatty acid"/>
    <property type="evidence" value="ECO:0007669"/>
    <property type="project" value="TreeGrafter"/>
</dbReference>
<dbReference type="GO" id="GO:0005789">
    <property type="term" value="C:endoplasmic reticulum membrane"/>
    <property type="evidence" value="ECO:0007669"/>
    <property type="project" value="TreeGrafter"/>
</dbReference>
<feature type="transmembrane region" description="Helical" evidence="11">
    <location>
        <begin position="117"/>
        <end position="135"/>
    </location>
</feature>
<comment type="subcellular location">
    <subcellularLocation>
        <location evidence="1">Membrane</location>
        <topology evidence="1">Multi-pass membrane protein</topology>
    </subcellularLocation>
</comment>
<evidence type="ECO:0000256" key="1">
    <source>
        <dbReference type="ARBA" id="ARBA00004141"/>
    </source>
</evidence>
<evidence type="ECO:0000256" key="8">
    <source>
        <dbReference type="ARBA" id="ARBA00023098"/>
    </source>
</evidence>
<dbReference type="Proteomes" id="UP000046395">
    <property type="component" value="Unassembled WGS sequence"/>
</dbReference>
<dbReference type="PANTHER" id="PTHR11157:SF17">
    <property type="entry name" value="ELONGATION OF VERY LONG CHAIN FATTY ACIDS PROTEIN 6"/>
    <property type="match status" value="1"/>
</dbReference>
<dbReference type="AlphaFoldDB" id="A0A5S6QE44"/>
<dbReference type="GO" id="GO:0019367">
    <property type="term" value="P:fatty acid elongation, saturated fatty acid"/>
    <property type="evidence" value="ECO:0007669"/>
    <property type="project" value="TreeGrafter"/>
</dbReference>
<sequence length="219" mass="25531">MSVGLISLPEDYFDAISSPDAFMKRNWHHCLYWAFTYLCIVHVGPVLMKGFRKWNFRFPLVVWNMLMTVYSCWTLYQVAPEFFRVLSKHGLSASYCNRFGLFEGDTLFLILRQRPVVYIHYFHHTAVLLFCWYSYRFHTAPARWGVFMNSAVHSVANVYATRDPVRKHSTEAEQSDAMHCKTSTLKEKWTKGRRPLLSSSTIGSARTRSQRLLPAAISK</sequence>
<dbReference type="UniPathway" id="UPA00094"/>
<evidence type="ECO:0000256" key="6">
    <source>
        <dbReference type="ARBA" id="ARBA00022832"/>
    </source>
</evidence>
<dbReference type="GO" id="GO:0009922">
    <property type="term" value="F:fatty acid elongase activity"/>
    <property type="evidence" value="ECO:0007669"/>
    <property type="project" value="UniProtKB-EC"/>
</dbReference>
<evidence type="ECO:0000313" key="13">
    <source>
        <dbReference type="WBParaSite" id="TMUE_1000005370.1"/>
    </source>
</evidence>
<evidence type="ECO:0000313" key="12">
    <source>
        <dbReference type="Proteomes" id="UP000046395"/>
    </source>
</evidence>
<evidence type="ECO:0000256" key="10">
    <source>
        <dbReference type="ARBA" id="ARBA00023160"/>
    </source>
</evidence>
<keyword evidence="5 11" id="KW-0812">Transmembrane</keyword>
<dbReference type="GO" id="GO:0030148">
    <property type="term" value="P:sphingolipid biosynthetic process"/>
    <property type="evidence" value="ECO:0007669"/>
    <property type="project" value="TreeGrafter"/>
</dbReference>
<keyword evidence="3 11" id="KW-0444">Lipid biosynthesis</keyword>
<reference evidence="13" key="1">
    <citation type="submission" date="2019-12" db="UniProtKB">
        <authorList>
            <consortium name="WormBaseParasite"/>
        </authorList>
    </citation>
    <scope>IDENTIFICATION</scope>
</reference>
<accession>A0A5S6QE44</accession>
<evidence type="ECO:0000256" key="2">
    <source>
        <dbReference type="ARBA" id="ARBA00005194"/>
    </source>
</evidence>
<dbReference type="InterPro" id="IPR002076">
    <property type="entry name" value="ELO_fam"/>
</dbReference>
<comment type="similarity">
    <text evidence="11">Belongs to the ELO family.</text>
</comment>
<name>A0A5S6QE44_TRIMR</name>
<proteinExistence type="inferred from homology"/>
<dbReference type="EC" id="2.3.1.199" evidence="11"/>
<dbReference type="GO" id="GO:0034626">
    <property type="term" value="P:fatty acid elongation, polyunsaturated fatty acid"/>
    <property type="evidence" value="ECO:0007669"/>
    <property type="project" value="TreeGrafter"/>
</dbReference>
<evidence type="ECO:0000256" key="5">
    <source>
        <dbReference type="ARBA" id="ARBA00022692"/>
    </source>
</evidence>
<keyword evidence="8 11" id="KW-0443">Lipid metabolism</keyword>
<keyword evidence="4 11" id="KW-0808">Transferase</keyword>